<dbReference type="AlphaFoldDB" id="S3DQJ7"/>
<organism evidence="1 2">
    <name type="scientific">Glarea lozoyensis (strain ATCC 20868 / MF5171)</name>
    <dbReference type="NCBI Taxonomy" id="1116229"/>
    <lineage>
        <taxon>Eukaryota</taxon>
        <taxon>Fungi</taxon>
        <taxon>Dikarya</taxon>
        <taxon>Ascomycota</taxon>
        <taxon>Pezizomycotina</taxon>
        <taxon>Leotiomycetes</taxon>
        <taxon>Helotiales</taxon>
        <taxon>Helotiaceae</taxon>
        <taxon>Glarea</taxon>
    </lineage>
</organism>
<accession>S3DQJ7</accession>
<dbReference type="Pfam" id="PF11017">
    <property type="entry name" value="DUF2855"/>
    <property type="match status" value="1"/>
</dbReference>
<dbReference type="GeneID" id="19468916"/>
<reference evidence="1 2" key="1">
    <citation type="journal article" date="2013" name="BMC Genomics">
        <title>Genomics-driven discovery of the pneumocandin biosynthetic gene cluster in the fungus Glarea lozoyensis.</title>
        <authorList>
            <person name="Chen L."/>
            <person name="Yue Q."/>
            <person name="Zhang X."/>
            <person name="Xiang M."/>
            <person name="Wang C."/>
            <person name="Li S."/>
            <person name="Che Y."/>
            <person name="Ortiz-Lopez F.J."/>
            <person name="Bills G.F."/>
            <person name="Liu X."/>
            <person name="An Z."/>
        </authorList>
    </citation>
    <scope>NUCLEOTIDE SEQUENCE [LARGE SCALE GENOMIC DNA]</scope>
    <source>
        <strain evidence="2">ATCC 20868 / MF5171</strain>
    </source>
</reference>
<name>S3DQJ7_GLAL2</name>
<dbReference type="InterPro" id="IPR021276">
    <property type="entry name" value="DUF2855"/>
</dbReference>
<sequence>MDVHVISKKDNSVHTTITLENEGLGELGSNSVRVKTKLISLTSNNLSYARGGSFLGWWNTYPVPSSLPEPYNDTNDWGIVPAWGFATITKSNIPELAINSTLYGFWPTSAALIDLKLEPWMQKGYFTETSPHRAKLMTVYNRYHVVSEPLPSADELAWRSLFFPVWQTGHLLSQYVFPAPSQSQIPIHPLGMGDAWSKDDANLTSALVISLSASSKTGRSFAWHLSKRANGTGPLGLLQVSSIPDAISNAAETMRLGFPQKSVSYTDLENTISSNWLTDLKAEKIVIFDFGARDGVLEMLADTLYSHPTLMGSRVVILQVGSEQKVYSSTELAESQAAFKKLSKIQVNTSTIRDSILATEAGKHYFEESDRLWNEWSRDRENVCLGMKLVWGEGVKGGDGLEGGWDRLCKGAVGANQGLVYNL</sequence>
<protein>
    <submittedName>
        <fullName evidence="1">Uncharacterized protein</fullName>
    </submittedName>
</protein>
<dbReference type="OrthoDB" id="192702at2759"/>
<dbReference type="OMA" id="PIHPLGN"/>
<dbReference type="KEGG" id="glz:GLAREA_09869"/>
<proteinExistence type="predicted"/>
<dbReference type="EMBL" id="KE145368">
    <property type="protein sequence ID" value="EPE28748.1"/>
    <property type="molecule type" value="Genomic_DNA"/>
</dbReference>
<dbReference type="Proteomes" id="UP000016922">
    <property type="component" value="Unassembled WGS sequence"/>
</dbReference>
<dbReference type="RefSeq" id="XP_008084656.1">
    <property type="nucleotide sequence ID" value="XM_008086465.1"/>
</dbReference>
<dbReference type="HOGENOM" id="CLU_037224_0_0_1"/>
<gene>
    <name evidence="1" type="ORF">GLAREA_09869</name>
</gene>
<dbReference type="eggNOG" id="ENOG502QT8T">
    <property type="taxonomic scope" value="Eukaryota"/>
</dbReference>
<dbReference type="STRING" id="1116229.S3DQJ7"/>
<evidence type="ECO:0000313" key="1">
    <source>
        <dbReference type="EMBL" id="EPE28748.1"/>
    </source>
</evidence>
<keyword evidence="2" id="KW-1185">Reference proteome</keyword>
<evidence type="ECO:0000313" key="2">
    <source>
        <dbReference type="Proteomes" id="UP000016922"/>
    </source>
</evidence>